<evidence type="ECO:0000313" key="2">
    <source>
        <dbReference type="Proteomes" id="UP000747542"/>
    </source>
</evidence>
<gene>
    <name evidence="1" type="ORF">Hamer_G003017</name>
</gene>
<accession>A0A8J5JYM9</accession>
<keyword evidence="2" id="KW-1185">Reference proteome</keyword>
<sequence length="154" mass="17178">MSSPRTRSNSSCHLSNLVGPGMQLLVSELPTVRDLLRLGLLKRKDSDADRRNCLFKDLVNDIYTDVLAQWQKANAQFTVPVIVSERGIKRKMENLWARAVEVCLGKGEVEVKQTFIQGLDRLFDILSCKCQIRSCAEVGCSPDCAREAHTAAGR</sequence>
<proteinExistence type="predicted"/>
<dbReference type="EMBL" id="JAHLQT010026447">
    <property type="protein sequence ID" value="KAG7163765.1"/>
    <property type="molecule type" value="Genomic_DNA"/>
</dbReference>
<reference evidence="1" key="1">
    <citation type="journal article" date="2021" name="Sci. Adv.">
        <title>The American lobster genome reveals insights on longevity, neural, and immune adaptations.</title>
        <authorList>
            <person name="Polinski J.M."/>
            <person name="Zimin A.V."/>
            <person name="Clark K.F."/>
            <person name="Kohn A.B."/>
            <person name="Sadowski N."/>
            <person name="Timp W."/>
            <person name="Ptitsyn A."/>
            <person name="Khanna P."/>
            <person name="Romanova D.Y."/>
            <person name="Williams P."/>
            <person name="Greenwood S.J."/>
            <person name="Moroz L.L."/>
            <person name="Walt D.R."/>
            <person name="Bodnar A.G."/>
        </authorList>
    </citation>
    <scope>NUCLEOTIDE SEQUENCE</scope>
    <source>
        <strain evidence="1">GMGI-L3</strain>
    </source>
</reference>
<organism evidence="1 2">
    <name type="scientific">Homarus americanus</name>
    <name type="common">American lobster</name>
    <dbReference type="NCBI Taxonomy" id="6706"/>
    <lineage>
        <taxon>Eukaryota</taxon>
        <taxon>Metazoa</taxon>
        <taxon>Ecdysozoa</taxon>
        <taxon>Arthropoda</taxon>
        <taxon>Crustacea</taxon>
        <taxon>Multicrustacea</taxon>
        <taxon>Malacostraca</taxon>
        <taxon>Eumalacostraca</taxon>
        <taxon>Eucarida</taxon>
        <taxon>Decapoda</taxon>
        <taxon>Pleocyemata</taxon>
        <taxon>Astacidea</taxon>
        <taxon>Nephropoidea</taxon>
        <taxon>Nephropidae</taxon>
        <taxon>Homarus</taxon>
    </lineage>
</organism>
<dbReference type="AlphaFoldDB" id="A0A8J5JYM9"/>
<name>A0A8J5JYM9_HOMAM</name>
<evidence type="ECO:0000313" key="1">
    <source>
        <dbReference type="EMBL" id="KAG7163765.1"/>
    </source>
</evidence>
<comment type="caution">
    <text evidence="1">The sequence shown here is derived from an EMBL/GenBank/DDBJ whole genome shotgun (WGS) entry which is preliminary data.</text>
</comment>
<dbReference type="Proteomes" id="UP000747542">
    <property type="component" value="Unassembled WGS sequence"/>
</dbReference>
<protein>
    <submittedName>
        <fullName evidence="1">Uncharacterized protein</fullName>
    </submittedName>
</protein>